<name>A0ABW0V8D2_9ACTN</name>
<reference evidence="3" key="1">
    <citation type="journal article" date="2019" name="Int. J. Syst. Evol. Microbiol.">
        <title>The Global Catalogue of Microorganisms (GCM) 10K type strain sequencing project: providing services to taxonomists for standard genome sequencing and annotation.</title>
        <authorList>
            <consortium name="The Broad Institute Genomics Platform"/>
            <consortium name="The Broad Institute Genome Sequencing Center for Infectious Disease"/>
            <person name="Wu L."/>
            <person name="Ma J."/>
        </authorList>
    </citation>
    <scope>NUCLEOTIDE SEQUENCE [LARGE SCALE GENOMIC DNA]</scope>
    <source>
        <strain evidence="3">CGMCC 4.1622</strain>
    </source>
</reference>
<gene>
    <name evidence="2" type="ORF">ACFPZF_06725</name>
</gene>
<keyword evidence="1" id="KW-0472">Membrane</keyword>
<evidence type="ECO:0000313" key="2">
    <source>
        <dbReference type="EMBL" id="MFC5641049.1"/>
    </source>
</evidence>
<feature type="transmembrane region" description="Helical" evidence="1">
    <location>
        <begin position="116"/>
        <end position="137"/>
    </location>
</feature>
<keyword evidence="1" id="KW-1133">Transmembrane helix</keyword>
<sequence>MDGLVAAMPSFGCFSVTRDSGGGDAGNGYAVAVSYSGHENDPQDAVDAIYAEAEVFWKRFPYRVTEVHVDPTAAFGESATGPMTLSADQLQARFGPRPASLATGVFPEQPLGRMAVTLWTVSGVAGAAAVGAAAVQVRRSRRTSRRSTTGIGRAPNN</sequence>
<evidence type="ECO:0000313" key="3">
    <source>
        <dbReference type="Proteomes" id="UP001596066"/>
    </source>
</evidence>
<organism evidence="2 3">
    <name type="scientific">Kitasatospora cinereorecta</name>
    <dbReference type="NCBI Taxonomy" id="285560"/>
    <lineage>
        <taxon>Bacteria</taxon>
        <taxon>Bacillati</taxon>
        <taxon>Actinomycetota</taxon>
        <taxon>Actinomycetes</taxon>
        <taxon>Kitasatosporales</taxon>
        <taxon>Streptomycetaceae</taxon>
        <taxon>Kitasatospora</taxon>
    </lineage>
</organism>
<keyword evidence="3" id="KW-1185">Reference proteome</keyword>
<dbReference type="EMBL" id="JBHSOC010000008">
    <property type="protein sequence ID" value="MFC5641049.1"/>
    <property type="molecule type" value="Genomic_DNA"/>
</dbReference>
<accession>A0ABW0V8D2</accession>
<evidence type="ECO:0000256" key="1">
    <source>
        <dbReference type="SAM" id="Phobius"/>
    </source>
</evidence>
<protein>
    <submittedName>
        <fullName evidence="2">Uncharacterized protein</fullName>
    </submittedName>
</protein>
<dbReference type="Proteomes" id="UP001596066">
    <property type="component" value="Unassembled WGS sequence"/>
</dbReference>
<dbReference type="RefSeq" id="WP_346141198.1">
    <property type="nucleotide sequence ID" value="NZ_BAAAUA010000003.1"/>
</dbReference>
<comment type="caution">
    <text evidence="2">The sequence shown here is derived from an EMBL/GenBank/DDBJ whole genome shotgun (WGS) entry which is preliminary data.</text>
</comment>
<proteinExistence type="predicted"/>
<keyword evidence="1" id="KW-0812">Transmembrane</keyword>